<name>A0AAQ4E9B6_AMBAM</name>
<gene>
    <name evidence="1" type="ORF">V5799_025514</name>
</gene>
<accession>A0AAQ4E9B6</accession>
<comment type="caution">
    <text evidence="1">The sequence shown here is derived from an EMBL/GenBank/DDBJ whole genome shotgun (WGS) entry which is preliminary data.</text>
</comment>
<proteinExistence type="predicted"/>
<dbReference type="EMBL" id="JARKHS020019997">
    <property type="protein sequence ID" value="KAK8771238.1"/>
    <property type="molecule type" value="Genomic_DNA"/>
</dbReference>
<dbReference type="AlphaFoldDB" id="A0AAQ4E9B6"/>
<evidence type="ECO:0000313" key="1">
    <source>
        <dbReference type="EMBL" id="KAK8771238.1"/>
    </source>
</evidence>
<reference evidence="1 2" key="1">
    <citation type="journal article" date="2023" name="Arcadia Sci">
        <title>De novo assembly of a long-read Amblyomma americanum tick genome.</title>
        <authorList>
            <person name="Chou S."/>
            <person name="Poskanzer K.E."/>
            <person name="Rollins M."/>
            <person name="Thuy-Boun P.S."/>
        </authorList>
    </citation>
    <scope>NUCLEOTIDE SEQUENCE [LARGE SCALE GENOMIC DNA]</scope>
    <source>
        <strain evidence="1">F_SG_1</strain>
        <tissue evidence="1">Salivary glands</tissue>
    </source>
</reference>
<protein>
    <submittedName>
        <fullName evidence="1">Uncharacterized protein</fullName>
    </submittedName>
</protein>
<sequence>MLLQCSCPPQVLVQGQPSECPQQHHGTYPVMLKLAYGLRNCILKAKNTEKHWAGLEKGTGQAYWHFSILIAWSGSHRYCHATDA</sequence>
<keyword evidence="2" id="KW-1185">Reference proteome</keyword>
<dbReference type="Proteomes" id="UP001321473">
    <property type="component" value="Unassembled WGS sequence"/>
</dbReference>
<organism evidence="1 2">
    <name type="scientific">Amblyomma americanum</name>
    <name type="common">Lone star tick</name>
    <dbReference type="NCBI Taxonomy" id="6943"/>
    <lineage>
        <taxon>Eukaryota</taxon>
        <taxon>Metazoa</taxon>
        <taxon>Ecdysozoa</taxon>
        <taxon>Arthropoda</taxon>
        <taxon>Chelicerata</taxon>
        <taxon>Arachnida</taxon>
        <taxon>Acari</taxon>
        <taxon>Parasitiformes</taxon>
        <taxon>Ixodida</taxon>
        <taxon>Ixodoidea</taxon>
        <taxon>Ixodidae</taxon>
        <taxon>Amblyomminae</taxon>
        <taxon>Amblyomma</taxon>
    </lineage>
</organism>
<evidence type="ECO:0000313" key="2">
    <source>
        <dbReference type="Proteomes" id="UP001321473"/>
    </source>
</evidence>